<feature type="region of interest" description="Disordered" evidence="1">
    <location>
        <begin position="1"/>
        <end position="31"/>
    </location>
</feature>
<evidence type="ECO:0000313" key="3">
    <source>
        <dbReference type="Proteomes" id="UP000001294"/>
    </source>
</evidence>
<dbReference type="STRING" id="441960.B6Q8Z1"/>
<evidence type="ECO:0000313" key="2">
    <source>
        <dbReference type="EMBL" id="EEA25945.1"/>
    </source>
</evidence>
<dbReference type="AlphaFoldDB" id="B6Q8Z1"/>
<dbReference type="HOGENOM" id="CLU_014758_0_0_1"/>
<dbReference type="OrthoDB" id="5407653at2759"/>
<gene>
    <name evidence="2" type="ORF">PMAA_070330</name>
</gene>
<name>B6Q8Z1_TALMQ</name>
<protein>
    <submittedName>
        <fullName evidence="2">Uncharacterized protein</fullName>
    </submittedName>
</protein>
<feature type="region of interest" description="Disordered" evidence="1">
    <location>
        <begin position="368"/>
        <end position="406"/>
    </location>
</feature>
<dbReference type="Proteomes" id="UP000001294">
    <property type="component" value="Unassembled WGS sequence"/>
</dbReference>
<organism evidence="2 3">
    <name type="scientific">Talaromyces marneffei (strain ATCC 18224 / CBS 334.59 / QM 7333)</name>
    <name type="common">Penicillium marneffei</name>
    <dbReference type="NCBI Taxonomy" id="441960"/>
    <lineage>
        <taxon>Eukaryota</taxon>
        <taxon>Fungi</taxon>
        <taxon>Dikarya</taxon>
        <taxon>Ascomycota</taxon>
        <taxon>Pezizomycotina</taxon>
        <taxon>Eurotiomycetes</taxon>
        <taxon>Eurotiomycetidae</taxon>
        <taxon>Eurotiales</taxon>
        <taxon>Trichocomaceae</taxon>
        <taxon>Talaromyces</taxon>
        <taxon>Talaromyces sect. Talaromyces</taxon>
    </lineage>
</organism>
<feature type="compositionally biased region" description="Basic and acidic residues" evidence="1">
    <location>
        <begin position="389"/>
        <end position="401"/>
    </location>
</feature>
<feature type="compositionally biased region" description="Basic and acidic residues" evidence="1">
    <location>
        <begin position="193"/>
        <end position="205"/>
    </location>
</feature>
<proteinExistence type="predicted"/>
<evidence type="ECO:0000256" key="1">
    <source>
        <dbReference type="SAM" id="MobiDB-lite"/>
    </source>
</evidence>
<reference evidence="3" key="1">
    <citation type="journal article" date="2015" name="Genome Announc.">
        <title>Genome sequence of the AIDS-associated pathogen Penicillium marneffei (ATCC18224) and its near taxonomic relative Talaromyces stipitatus (ATCC10500).</title>
        <authorList>
            <person name="Nierman W.C."/>
            <person name="Fedorova-Abrams N.D."/>
            <person name="Andrianopoulos A."/>
        </authorList>
    </citation>
    <scope>NUCLEOTIDE SEQUENCE [LARGE SCALE GENOMIC DNA]</scope>
    <source>
        <strain evidence="3">ATCC 18224 / CBS 334.59 / QM 7333</strain>
    </source>
</reference>
<feature type="compositionally biased region" description="Polar residues" evidence="1">
    <location>
        <begin position="206"/>
        <end position="220"/>
    </location>
</feature>
<dbReference type="EMBL" id="DS995900">
    <property type="protein sequence ID" value="EEA25945.1"/>
    <property type="molecule type" value="Genomic_DNA"/>
</dbReference>
<sequence length="541" mass="61789">MFAWAAGGAQSMGVEPDQERDPPASPTPLEFPQYVGFDGEDIQRITDFNAIYRNLIALRKPQDITIDHVKALNLRIETDIEGLQIISDEDLQGLPPLVWDKMNEDDDENPSEAPKMGNGIPYPPYEKYDIVKKELLSDTDDAFREAARMPPKPGRDRVRLTQTRKFWLGLERIAQYWDTSQDEYFERPAAASKPEENQTVNDERASTNTGVDSPMDTSASPAEEIKTYERVYKGRRIGTGSEMPADIREDTMRGLLEMVAWPFQCQVSVPSLPPRLHTQGLLFPVRLTLISGRVPQDRQAARSGILQGPLLGVQCREETKFSAKDEEPGSWGKYCDLFREVGAMLLLAQERARDGAVEVRPGEGKWWTTVPRFGGAEHEGVTGEAANADDAKTKEDQKDDDNNQGVYKRSRYMNPLIASRRAARARRLTPSEKWNIIGPGTSLWDKKMNYMQIGKPNNSPYDDIYMLSSINHHVSILHLRVHRRYIDCLTSGVSDDKDQGTTDQPWNELKLRRTKWYDLLDSEQRLEVFHSLWRLYHYIMR</sequence>
<feature type="region of interest" description="Disordered" evidence="1">
    <location>
        <begin position="188"/>
        <end position="220"/>
    </location>
</feature>
<accession>B6Q8Z1</accession>
<keyword evidence="3" id="KW-1185">Reference proteome</keyword>
<dbReference type="VEuPathDB" id="FungiDB:PMAA_070330"/>
<dbReference type="PhylomeDB" id="B6Q8Z1"/>